<dbReference type="EMBL" id="PVWQ01000011">
    <property type="protein sequence ID" value="RDW68767.1"/>
    <property type="molecule type" value="Genomic_DNA"/>
</dbReference>
<reference evidence="1 2" key="1">
    <citation type="journal article" date="2018" name="IMA Fungus">
        <title>IMA Genome-F 9: Draft genome sequence of Annulohypoxylon stygium, Aspergillus mulundensis, Berkeleyomyces basicola (syn. Thielaviopsis basicola), Ceratocystis smalleyi, two Cercospora beticola strains, Coleophoma cylindrospora, Fusarium fracticaudum, Phialophora cf. hyalina, and Morchella septimelata.</title>
        <authorList>
            <person name="Wingfield B.D."/>
            <person name="Bills G.F."/>
            <person name="Dong Y."/>
            <person name="Huang W."/>
            <person name="Nel W.J."/>
            <person name="Swalarsk-Parry B.S."/>
            <person name="Vaghefi N."/>
            <person name="Wilken P.M."/>
            <person name="An Z."/>
            <person name="de Beer Z.W."/>
            <person name="De Vos L."/>
            <person name="Chen L."/>
            <person name="Duong T.A."/>
            <person name="Gao Y."/>
            <person name="Hammerbacher A."/>
            <person name="Kikkert J.R."/>
            <person name="Li Y."/>
            <person name="Li H."/>
            <person name="Li K."/>
            <person name="Li Q."/>
            <person name="Liu X."/>
            <person name="Ma X."/>
            <person name="Naidoo K."/>
            <person name="Pethybridge S.J."/>
            <person name="Sun J."/>
            <person name="Steenkamp E.T."/>
            <person name="van der Nest M.A."/>
            <person name="van Wyk S."/>
            <person name="Wingfield M.J."/>
            <person name="Xiong C."/>
            <person name="Yue Q."/>
            <person name="Zhang X."/>
        </authorList>
    </citation>
    <scope>NUCLEOTIDE SEQUENCE [LARGE SCALE GENOMIC DNA]</scope>
    <source>
        <strain evidence="1 2">DSM 5745</strain>
    </source>
</reference>
<comment type="caution">
    <text evidence="1">The sequence shown here is derived from an EMBL/GenBank/DDBJ whole genome shotgun (WGS) entry which is preliminary data.</text>
</comment>
<sequence>MHDPDCPCSYELYLGISKPYAPLGRLWVLVLVDAATRKAIWYWSKPDPEDSEPSGSSIWPLPWSKPNPDANVNYIRTRSKRLVFRRSEFADTLLLGTIQAEDYGTFQDIFYELDLTWNKKFVAMFVANLARLGLIENGVARDVLMASWVGGYQWRFLDVKVPADDEAGSNLEDEGGFLRDGVG</sequence>
<dbReference type="GeneID" id="38118897"/>
<keyword evidence="2" id="KW-1185">Reference proteome</keyword>
<evidence type="ECO:0000313" key="2">
    <source>
        <dbReference type="Proteomes" id="UP000256690"/>
    </source>
</evidence>
<protein>
    <submittedName>
        <fullName evidence="1">Uncharacterized protein</fullName>
    </submittedName>
</protein>
<dbReference type="Proteomes" id="UP000256690">
    <property type="component" value="Unassembled WGS sequence"/>
</dbReference>
<name>A0A3D8R451_9EURO</name>
<organism evidence="1 2">
    <name type="scientific">Aspergillus mulundensis</name>
    <dbReference type="NCBI Taxonomy" id="1810919"/>
    <lineage>
        <taxon>Eukaryota</taxon>
        <taxon>Fungi</taxon>
        <taxon>Dikarya</taxon>
        <taxon>Ascomycota</taxon>
        <taxon>Pezizomycotina</taxon>
        <taxon>Eurotiomycetes</taxon>
        <taxon>Eurotiomycetidae</taxon>
        <taxon>Eurotiales</taxon>
        <taxon>Aspergillaceae</taxon>
        <taxon>Aspergillus</taxon>
        <taxon>Aspergillus subgen. Nidulantes</taxon>
    </lineage>
</organism>
<proteinExistence type="predicted"/>
<dbReference type="AlphaFoldDB" id="A0A3D8R451"/>
<gene>
    <name evidence="1" type="ORF">DSM5745_08527</name>
</gene>
<evidence type="ECO:0000313" key="1">
    <source>
        <dbReference type="EMBL" id="RDW68767.1"/>
    </source>
</evidence>
<accession>A0A3D8R451</accession>
<dbReference type="RefSeq" id="XP_026600556.1">
    <property type="nucleotide sequence ID" value="XM_026750543.1"/>
</dbReference>